<accession>A0ABP8FMN0</accession>
<dbReference type="RefSeq" id="WP_344977485.1">
    <property type="nucleotide sequence ID" value="NZ_BAABFN010000002.1"/>
</dbReference>
<protein>
    <submittedName>
        <fullName evidence="1">Ferric iron uptake transcriptional regulator</fullName>
    </submittedName>
</protein>
<dbReference type="EMBL" id="BAABFN010000002">
    <property type="protein sequence ID" value="GAA4307208.1"/>
    <property type="molecule type" value="Genomic_DNA"/>
</dbReference>
<sequence length="124" mass="14148">MKRNTKTKDLVLNVLKAARTAVSHDHLQAELGKTVNRATIYRVLNSFCDDGILHKVLGDDGKHYFAFCLNCSEKQHRHNHLHFRCIKCGKVECLHHEIDLSLPRGYRAVDFNGFISGYCPVCKP</sequence>
<dbReference type="PANTHER" id="PTHR33202">
    <property type="entry name" value="ZINC UPTAKE REGULATION PROTEIN"/>
    <property type="match status" value="1"/>
</dbReference>
<dbReference type="PANTHER" id="PTHR33202:SF22">
    <property type="entry name" value="HYDROGEN PEROXIDE SENSITIVE REPRESSOR"/>
    <property type="match status" value="1"/>
</dbReference>
<dbReference type="Proteomes" id="UP001501207">
    <property type="component" value="Unassembled WGS sequence"/>
</dbReference>
<proteinExistence type="predicted"/>
<dbReference type="InterPro" id="IPR036390">
    <property type="entry name" value="WH_DNA-bd_sf"/>
</dbReference>
<reference evidence="2" key="1">
    <citation type="journal article" date="2019" name="Int. J. Syst. Evol. Microbiol.">
        <title>The Global Catalogue of Microorganisms (GCM) 10K type strain sequencing project: providing services to taxonomists for standard genome sequencing and annotation.</title>
        <authorList>
            <consortium name="The Broad Institute Genomics Platform"/>
            <consortium name="The Broad Institute Genome Sequencing Center for Infectious Disease"/>
            <person name="Wu L."/>
            <person name="Ma J."/>
        </authorList>
    </citation>
    <scope>NUCLEOTIDE SEQUENCE [LARGE SCALE GENOMIC DNA]</scope>
    <source>
        <strain evidence="2">JCM 17664</strain>
    </source>
</reference>
<evidence type="ECO:0000313" key="1">
    <source>
        <dbReference type="EMBL" id="GAA4307208.1"/>
    </source>
</evidence>
<dbReference type="SUPFAM" id="SSF46785">
    <property type="entry name" value="Winged helix' DNA-binding domain"/>
    <property type="match status" value="1"/>
</dbReference>
<dbReference type="InterPro" id="IPR002481">
    <property type="entry name" value="FUR"/>
</dbReference>
<evidence type="ECO:0000313" key="2">
    <source>
        <dbReference type="Proteomes" id="UP001501207"/>
    </source>
</evidence>
<dbReference type="InterPro" id="IPR036388">
    <property type="entry name" value="WH-like_DNA-bd_sf"/>
</dbReference>
<keyword evidence="2" id="KW-1185">Reference proteome</keyword>
<dbReference type="Gene3D" id="1.10.10.10">
    <property type="entry name" value="Winged helix-like DNA-binding domain superfamily/Winged helix DNA-binding domain"/>
    <property type="match status" value="1"/>
</dbReference>
<comment type="caution">
    <text evidence="1">The sequence shown here is derived from an EMBL/GenBank/DDBJ whole genome shotgun (WGS) entry which is preliminary data.</text>
</comment>
<dbReference type="Pfam" id="PF01475">
    <property type="entry name" value="FUR"/>
    <property type="match status" value="1"/>
</dbReference>
<name>A0ABP8FMN0_9BACT</name>
<gene>
    <name evidence="1" type="primary">fur</name>
    <name evidence="1" type="ORF">GCM10023143_13560</name>
</gene>
<organism evidence="1 2">
    <name type="scientific">Compostibacter hankyongensis</name>
    <dbReference type="NCBI Taxonomy" id="1007089"/>
    <lineage>
        <taxon>Bacteria</taxon>
        <taxon>Pseudomonadati</taxon>
        <taxon>Bacteroidota</taxon>
        <taxon>Chitinophagia</taxon>
        <taxon>Chitinophagales</taxon>
        <taxon>Chitinophagaceae</taxon>
        <taxon>Compostibacter</taxon>
    </lineage>
</organism>